<dbReference type="EMBL" id="BRYB01004715">
    <property type="protein sequence ID" value="GMI35576.1"/>
    <property type="molecule type" value="Genomic_DNA"/>
</dbReference>
<reference evidence="1 2" key="1">
    <citation type="journal article" date="2023" name="Commun. Biol.">
        <title>Genome analysis of Parmales, the sister group of diatoms, reveals the evolutionary specialization of diatoms from phago-mixotrophs to photoautotrophs.</title>
        <authorList>
            <person name="Ban H."/>
            <person name="Sato S."/>
            <person name="Yoshikawa S."/>
            <person name="Yamada K."/>
            <person name="Nakamura Y."/>
            <person name="Ichinomiya M."/>
            <person name="Sato N."/>
            <person name="Blanc-Mathieu R."/>
            <person name="Endo H."/>
            <person name="Kuwata A."/>
            <person name="Ogata H."/>
        </authorList>
    </citation>
    <scope>NUCLEOTIDE SEQUENCE [LARGE SCALE GENOMIC DNA]</scope>
</reference>
<evidence type="ECO:0000313" key="2">
    <source>
        <dbReference type="Proteomes" id="UP001165060"/>
    </source>
</evidence>
<name>A0ABQ6MYL8_9STRA</name>
<organism evidence="1 2">
    <name type="scientific">Tetraparma gracilis</name>
    <dbReference type="NCBI Taxonomy" id="2962635"/>
    <lineage>
        <taxon>Eukaryota</taxon>
        <taxon>Sar</taxon>
        <taxon>Stramenopiles</taxon>
        <taxon>Ochrophyta</taxon>
        <taxon>Bolidophyceae</taxon>
        <taxon>Parmales</taxon>
        <taxon>Triparmaceae</taxon>
        <taxon>Tetraparma</taxon>
    </lineage>
</organism>
<proteinExistence type="predicted"/>
<dbReference type="Proteomes" id="UP001165060">
    <property type="component" value="Unassembled WGS sequence"/>
</dbReference>
<protein>
    <submittedName>
        <fullName evidence="1">Uncharacterized protein</fullName>
    </submittedName>
</protein>
<sequence>MTEEERAAMPAYDSRLAPSSLGTEEMALQKKLQTSKYFIPSLSKAEEERRDWAAKKQTLYQQQKFARFEEAMKR</sequence>
<keyword evidence="2" id="KW-1185">Reference proteome</keyword>
<evidence type="ECO:0000313" key="1">
    <source>
        <dbReference type="EMBL" id="GMI35576.1"/>
    </source>
</evidence>
<comment type="caution">
    <text evidence="1">The sequence shown here is derived from an EMBL/GenBank/DDBJ whole genome shotgun (WGS) entry which is preliminary data.</text>
</comment>
<accession>A0ABQ6MYL8</accession>
<gene>
    <name evidence="1" type="ORF">TeGR_g1836</name>
</gene>